<proteinExistence type="predicted"/>
<reference evidence="1" key="2">
    <citation type="journal article" date="2015" name="Data Brief">
        <title>Shoot transcriptome of the giant reed, Arundo donax.</title>
        <authorList>
            <person name="Barrero R.A."/>
            <person name="Guerrero F.D."/>
            <person name="Moolhuijzen P."/>
            <person name="Goolsby J.A."/>
            <person name="Tidwell J."/>
            <person name="Bellgard S.E."/>
            <person name="Bellgard M.I."/>
        </authorList>
    </citation>
    <scope>NUCLEOTIDE SEQUENCE</scope>
    <source>
        <tissue evidence="1">Shoot tissue taken approximately 20 cm above the soil surface</tissue>
    </source>
</reference>
<name>A0A0A9GBH7_ARUDO</name>
<organism evidence="1">
    <name type="scientific">Arundo donax</name>
    <name type="common">Giant reed</name>
    <name type="synonym">Donax arundinaceus</name>
    <dbReference type="NCBI Taxonomy" id="35708"/>
    <lineage>
        <taxon>Eukaryota</taxon>
        <taxon>Viridiplantae</taxon>
        <taxon>Streptophyta</taxon>
        <taxon>Embryophyta</taxon>
        <taxon>Tracheophyta</taxon>
        <taxon>Spermatophyta</taxon>
        <taxon>Magnoliopsida</taxon>
        <taxon>Liliopsida</taxon>
        <taxon>Poales</taxon>
        <taxon>Poaceae</taxon>
        <taxon>PACMAD clade</taxon>
        <taxon>Arundinoideae</taxon>
        <taxon>Arundineae</taxon>
        <taxon>Arundo</taxon>
    </lineage>
</organism>
<dbReference type="EMBL" id="GBRH01175466">
    <property type="protein sequence ID" value="JAE22430.1"/>
    <property type="molecule type" value="Transcribed_RNA"/>
</dbReference>
<protein>
    <submittedName>
        <fullName evidence="1">Uncharacterized protein</fullName>
    </submittedName>
</protein>
<sequence>MIRPIRMLGASLHLSHRQGRGSMLNEALTVLRAGCGLGPTSHEDLSMTFSFAA</sequence>
<evidence type="ECO:0000313" key="1">
    <source>
        <dbReference type="EMBL" id="JAE22430.1"/>
    </source>
</evidence>
<accession>A0A0A9GBH7</accession>
<reference evidence="1" key="1">
    <citation type="submission" date="2014-09" db="EMBL/GenBank/DDBJ databases">
        <authorList>
            <person name="Magalhaes I.L.F."/>
            <person name="Oliveira U."/>
            <person name="Santos F.R."/>
            <person name="Vidigal T.H.D.A."/>
            <person name="Brescovit A.D."/>
            <person name="Santos A.J."/>
        </authorList>
    </citation>
    <scope>NUCLEOTIDE SEQUENCE</scope>
    <source>
        <tissue evidence="1">Shoot tissue taken approximately 20 cm above the soil surface</tissue>
    </source>
</reference>
<dbReference type="AlphaFoldDB" id="A0A0A9GBH7"/>